<keyword evidence="5" id="KW-1185">Reference proteome</keyword>
<dbReference type="RefSeq" id="WP_379577391.1">
    <property type="nucleotide sequence ID" value="NZ_JBHUFV010000052.1"/>
</dbReference>
<protein>
    <recommendedName>
        <fullName evidence="6">Secreted protein</fullName>
    </recommendedName>
</protein>
<feature type="signal peptide" evidence="2">
    <location>
        <begin position="1"/>
        <end position="26"/>
    </location>
</feature>
<reference evidence="5" key="2">
    <citation type="journal article" date="2019" name="Int. J. Syst. Evol. Microbiol.">
        <title>The Global Catalogue of Microorganisms (GCM) 10K type strain sequencing project: providing services to taxonomists for standard genome sequencing and annotation.</title>
        <authorList>
            <consortium name="The Broad Institute Genomics Platform"/>
            <consortium name="The Broad Institute Genome Sequencing Center for Infectious Disease"/>
            <person name="Wu L."/>
            <person name="Ma J."/>
        </authorList>
    </citation>
    <scope>NUCLEOTIDE SEQUENCE [LARGE SCALE GENOMIC DNA]</scope>
    <source>
        <strain evidence="5">ICMP 6774ER</strain>
    </source>
</reference>
<gene>
    <name evidence="3" type="ORF">ACFSKW_35510</name>
    <name evidence="4" type="ORF">ACFSKW_35580</name>
</gene>
<dbReference type="Proteomes" id="UP001597368">
    <property type="component" value="Unassembled WGS sequence"/>
</dbReference>
<evidence type="ECO:0000256" key="2">
    <source>
        <dbReference type="SAM" id="SignalP"/>
    </source>
</evidence>
<proteinExistence type="predicted"/>
<evidence type="ECO:0008006" key="6">
    <source>
        <dbReference type="Google" id="ProtNLM"/>
    </source>
</evidence>
<feature type="chain" id="PRO_5045033435" description="Secreted protein" evidence="2">
    <location>
        <begin position="27"/>
        <end position="68"/>
    </location>
</feature>
<dbReference type="EMBL" id="JBHUFV010000052">
    <property type="protein sequence ID" value="MFD1936804.1"/>
    <property type="molecule type" value="Genomic_DNA"/>
</dbReference>
<evidence type="ECO:0000313" key="5">
    <source>
        <dbReference type="Proteomes" id="UP001597368"/>
    </source>
</evidence>
<sequence length="68" mass="6512">MFTMKNVLAAGAVAAFALVAPATVSADVFSTDTVAAAHHIASADRPGLGNGISLGGTNAGGGGSNRNN</sequence>
<reference evidence="4" key="1">
    <citation type="journal article" date="2014" name="Int. J. Syst. Evol. Microbiol.">
        <title>Complete genome of a new Firmicutes species belonging to the dominant human colonic microbiota ('Ruminococcus bicirculans') reveals two chromosomes and a selective capacity to utilize plant glucans.</title>
        <authorList>
            <consortium name="NISC Comparative Sequencing Program"/>
            <person name="Wegmann U."/>
            <person name="Louis P."/>
            <person name="Goesmann A."/>
            <person name="Henrissat B."/>
            <person name="Duncan S.H."/>
            <person name="Flint H.J."/>
        </authorList>
    </citation>
    <scope>NUCLEOTIDE SEQUENCE</scope>
    <source>
        <strain evidence="4">CGMCC 4.7425</strain>
    </source>
</reference>
<evidence type="ECO:0000313" key="3">
    <source>
        <dbReference type="EMBL" id="MFD1936790.1"/>
    </source>
</evidence>
<feature type="compositionally biased region" description="Gly residues" evidence="1">
    <location>
        <begin position="48"/>
        <end position="68"/>
    </location>
</feature>
<comment type="caution">
    <text evidence="4">The sequence shown here is derived from an EMBL/GenBank/DDBJ whole genome shotgun (WGS) entry which is preliminary data.</text>
</comment>
<name>A0ABW4T6E7_9ACTN</name>
<evidence type="ECO:0000256" key="1">
    <source>
        <dbReference type="SAM" id="MobiDB-lite"/>
    </source>
</evidence>
<dbReference type="EMBL" id="JBHUFV010000052">
    <property type="protein sequence ID" value="MFD1936790.1"/>
    <property type="molecule type" value="Genomic_DNA"/>
</dbReference>
<evidence type="ECO:0000313" key="4">
    <source>
        <dbReference type="EMBL" id="MFD1936804.1"/>
    </source>
</evidence>
<keyword evidence="2" id="KW-0732">Signal</keyword>
<feature type="region of interest" description="Disordered" evidence="1">
    <location>
        <begin position="43"/>
        <end position="68"/>
    </location>
</feature>
<accession>A0ABW4T6E7</accession>
<reference evidence="4" key="3">
    <citation type="submission" date="2024-09" db="EMBL/GenBank/DDBJ databases">
        <authorList>
            <person name="Sun Q."/>
            <person name="Mori K."/>
        </authorList>
    </citation>
    <scope>NUCLEOTIDE SEQUENCE</scope>
    <source>
        <strain evidence="4">CGMCC 4.7425</strain>
    </source>
</reference>
<organism evidence="4 5">
    <name type="scientific">Nonomuraea mangrovi</name>
    <dbReference type="NCBI Taxonomy" id="2316207"/>
    <lineage>
        <taxon>Bacteria</taxon>
        <taxon>Bacillati</taxon>
        <taxon>Actinomycetota</taxon>
        <taxon>Actinomycetes</taxon>
        <taxon>Streptosporangiales</taxon>
        <taxon>Streptosporangiaceae</taxon>
        <taxon>Nonomuraea</taxon>
    </lineage>
</organism>